<evidence type="ECO:0000256" key="2">
    <source>
        <dbReference type="ARBA" id="ARBA00022692"/>
    </source>
</evidence>
<dbReference type="InterPro" id="IPR007300">
    <property type="entry name" value="CidB/LrgB"/>
</dbReference>
<keyword evidence="2 5" id="KW-0812">Transmembrane</keyword>
<dbReference type="Pfam" id="PF04172">
    <property type="entry name" value="LrgB"/>
    <property type="match status" value="1"/>
</dbReference>
<feature type="transmembrane region" description="Helical" evidence="5">
    <location>
        <begin position="151"/>
        <end position="177"/>
    </location>
</feature>
<evidence type="ECO:0000256" key="3">
    <source>
        <dbReference type="ARBA" id="ARBA00022989"/>
    </source>
</evidence>
<dbReference type="STRING" id="487184.SAMN05216421_3301"/>
<feature type="transmembrane region" description="Helical" evidence="5">
    <location>
        <begin position="213"/>
        <end position="240"/>
    </location>
</feature>
<sequence length="242" mass="25600">MSDLLQIGWLAIIEHPLFFIGLTLVAYQLSLVVYERTRLPLLHPVLGSIAILVVVLWLLDVQFPTYRDAVGPLLVLLGPATVALAVPLYLNLRRIRQFFWPILITLLVAGVFATVSVIALGWLLGASPAVLMTLAPKSVTTPIAMLVAEQIGGIAALVAVFVMFTGVLGAVIGPWLLSRCGVSHPAARGMAMGLTAHAVGTARSLEESEEAGAFSALAMSLMGIATAVLLPLAVAAWYWLGG</sequence>
<dbReference type="GO" id="GO:0016020">
    <property type="term" value="C:membrane"/>
    <property type="evidence" value="ECO:0007669"/>
    <property type="project" value="UniProtKB-SubCell"/>
</dbReference>
<keyword evidence="7" id="KW-1185">Reference proteome</keyword>
<feature type="transmembrane region" description="Helical" evidence="5">
    <location>
        <begin position="6"/>
        <end position="27"/>
    </location>
</feature>
<feature type="transmembrane region" description="Helical" evidence="5">
    <location>
        <begin position="39"/>
        <end position="59"/>
    </location>
</feature>
<organism evidence="6 7">
    <name type="scientific">Halopseudomonas xinjiangensis</name>
    <dbReference type="NCBI Taxonomy" id="487184"/>
    <lineage>
        <taxon>Bacteria</taxon>
        <taxon>Pseudomonadati</taxon>
        <taxon>Pseudomonadota</taxon>
        <taxon>Gammaproteobacteria</taxon>
        <taxon>Pseudomonadales</taxon>
        <taxon>Pseudomonadaceae</taxon>
        <taxon>Halopseudomonas</taxon>
    </lineage>
</organism>
<gene>
    <name evidence="6" type="ORF">SAMN05216421_3301</name>
</gene>
<keyword evidence="4 5" id="KW-0472">Membrane</keyword>
<keyword evidence="3 5" id="KW-1133">Transmembrane helix</keyword>
<dbReference type="EMBL" id="LT629736">
    <property type="protein sequence ID" value="SDT26018.1"/>
    <property type="molecule type" value="Genomic_DNA"/>
</dbReference>
<dbReference type="OrthoDB" id="9811701at2"/>
<name>A0A1H1YX91_9GAMM</name>
<evidence type="ECO:0000256" key="5">
    <source>
        <dbReference type="SAM" id="Phobius"/>
    </source>
</evidence>
<evidence type="ECO:0000313" key="6">
    <source>
        <dbReference type="EMBL" id="SDT26018.1"/>
    </source>
</evidence>
<evidence type="ECO:0000313" key="7">
    <source>
        <dbReference type="Proteomes" id="UP000243207"/>
    </source>
</evidence>
<dbReference type="PANTHER" id="PTHR30249:SF0">
    <property type="entry name" value="PLASTIDAL GLYCOLATE_GLYCERATE TRANSLOCATOR 1, CHLOROPLASTIC"/>
    <property type="match status" value="1"/>
</dbReference>
<evidence type="ECO:0000256" key="1">
    <source>
        <dbReference type="ARBA" id="ARBA00004141"/>
    </source>
</evidence>
<feature type="transmembrane region" description="Helical" evidence="5">
    <location>
        <begin position="71"/>
        <end position="90"/>
    </location>
</feature>
<comment type="subcellular location">
    <subcellularLocation>
        <location evidence="1">Membrane</location>
        <topology evidence="1">Multi-pass membrane protein</topology>
    </subcellularLocation>
</comment>
<accession>A0A1H1YX91</accession>
<protein>
    <submittedName>
        <fullName evidence="6">TIGR00659 family protein</fullName>
    </submittedName>
</protein>
<feature type="transmembrane region" description="Helical" evidence="5">
    <location>
        <begin position="102"/>
        <end position="131"/>
    </location>
</feature>
<evidence type="ECO:0000256" key="4">
    <source>
        <dbReference type="ARBA" id="ARBA00023136"/>
    </source>
</evidence>
<proteinExistence type="predicted"/>
<dbReference type="Proteomes" id="UP000243207">
    <property type="component" value="Chromosome I"/>
</dbReference>
<reference evidence="7" key="1">
    <citation type="submission" date="2016-10" db="EMBL/GenBank/DDBJ databases">
        <authorList>
            <person name="Varghese N."/>
            <person name="Submissions S."/>
        </authorList>
    </citation>
    <scope>NUCLEOTIDE SEQUENCE [LARGE SCALE GENOMIC DNA]</scope>
    <source>
        <strain evidence="7">NRRL B-51270</strain>
    </source>
</reference>
<dbReference type="PANTHER" id="PTHR30249">
    <property type="entry name" value="PUTATIVE SEROTONIN TRANSPORTER"/>
    <property type="match status" value="1"/>
</dbReference>
<dbReference type="AlphaFoldDB" id="A0A1H1YX91"/>
<dbReference type="RefSeq" id="WP_093397052.1">
    <property type="nucleotide sequence ID" value="NZ_LT629736.1"/>
</dbReference>